<protein>
    <submittedName>
        <fullName evidence="1">Uncharacterized protein</fullName>
    </submittedName>
</protein>
<dbReference type="RefSeq" id="WP_109619476.1">
    <property type="nucleotide sequence ID" value="NZ_QGDO01000004.1"/>
</dbReference>
<keyword evidence="2" id="KW-1185">Reference proteome</keyword>
<sequence>MKSKYNFVSKRTSQKKVSPISILKPDLLLHIHLLKENEMVFGSELVKSLKENFPQLTVLDVDNFSDDLLLQHVKEILRSEKNVWVVINPSEGTSFNELKFLWKELVATNGQHLLVINEQTKHEIQLPTYPNELIFQSKEVLKKLQELIENV</sequence>
<dbReference type="OrthoDB" id="894055at2"/>
<reference evidence="1 2" key="1">
    <citation type="submission" date="2018-03" db="EMBL/GenBank/DDBJ databases">
        <title>Genomic Encyclopedia of Archaeal and Bacterial Type Strains, Phase II (KMG-II): from individual species to whole genera.</title>
        <authorList>
            <person name="Goeker M."/>
        </authorList>
    </citation>
    <scope>NUCLEOTIDE SEQUENCE [LARGE SCALE GENOMIC DNA]</scope>
    <source>
        <strain evidence="1 2">DSM 28229</strain>
    </source>
</reference>
<dbReference type="Proteomes" id="UP000245535">
    <property type="component" value="Unassembled WGS sequence"/>
</dbReference>
<comment type="caution">
    <text evidence="1">The sequence shown here is derived from an EMBL/GenBank/DDBJ whole genome shotgun (WGS) entry which is preliminary data.</text>
</comment>
<evidence type="ECO:0000313" key="1">
    <source>
        <dbReference type="EMBL" id="PWJ40760.1"/>
    </source>
</evidence>
<gene>
    <name evidence="1" type="ORF">BC781_10418</name>
</gene>
<organism evidence="1 2">
    <name type="scientific">Sediminitomix flava</name>
    <dbReference type="NCBI Taxonomy" id="379075"/>
    <lineage>
        <taxon>Bacteria</taxon>
        <taxon>Pseudomonadati</taxon>
        <taxon>Bacteroidota</taxon>
        <taxon>Cytophagia</taxon>
        <taxon>Cytophagales</taxon>
        <taxon>Flammeovirgaceae</taxon>
        <taxon>Sediminitomix</taxon>
    </lineage>
</organism>
<dbReference type="AlphaFoldDB" id="A0A315Z9M4"/>
<proteinExistence type="predicted"/>
<dbReference type="EMBL" id="QGDO01000004">
    <property type="protein sequence ID" value="PWJ40760.1"/>
    <property type="molecule type" value="Genomic_DNA"/>
</dbReference>
<name>A0A315Z9M4_SEDFL</name>
<evidence type="ECO:0000313" key="2">
    <source>
        <dbReference type="Proteomes" id="UP000245535"/>
    </source>
</evidence>
<accession>A0A315Z9M4</accession>